<accession>A0AAD4K8A0</accession>
<feature type="non-terminal residue" evidence="1">
    <location>
        <position position="228"/>
    </location>
</feature>
<feature type="non-terminal residue" evidence="1">
    <location>
        <position position="1"/>
    </location>
</feature>
<reference evidence="1" key="1">
    <citation type="journal article" date="2021" name="Mol. Ecol. Resour.">
        <title>Phylogenomic analyses of the genus Drosophila reveals genomic signals of climate adaptation.</title>
        <authorList>
            <person name="Li F."/>
            <person name="Rane R.V."/>
            <person name="Luria V."/>
            <person name="Xiong Z."/>
            <person name="Chen J."/>
            <person name="Li Z."/>
            <person name="Catullo R.A."/>
            <person name="Griffin P.C."/>
            <person name="Schiffer M."/>
            <person name="Pearce S."/>
            <person name="Lee S.F."/>
            <person name="McElroy K."/>
            <person name="Stocker A."/>
            <person name="Shirriffs J."/>
            <person name="Cockerell F."/>
            <person name="Coppin C."/>
            <person name="Sgro C.M."/>
            <person name="Karger A."/>
            <person name="Cain J.W."/>
            <person name="Weber J.A."/>
            <person name="Santpere G."/>
            <person name="Kirschner M.W."/>
            <person name="Hoffmann A.A."/>
            <person name="Oakeshott J.G."/>
            <person name="Zhang G."/>
        </authorList>
    </citation>
    <scope>NUCLEOTIDE SEQUENCE</scope>
    <source>
        <strain evidence="1">BGI-SZ-2011g</strain>
    </source>
</reference>
<gene>
    <name evidence="1" type="ORF">KR093_010908</name>
</gene>
<comment type="caution">
    <text evidence="1">The sequence shown here is derived from an EMBL/GenBank/DDBJ whole genome shotgun (WGS) entry which is preliminary data.</text>
</comment>
<proteinExistence type="predicted"/>
<dbReference type="EMBL" id="JAJJHW010000676">
    <property type="protein sequence ID" value="KAH8385031.1"/>
    <property type="molecule type" value="Genomic_DNA"/>
</dbReference>
<evidence type="ECO:0000313" key="2">
    <source>
        <dbReference type="Proteomes" id="UP001200034"/>
    </source>
</evidence>
<keyword evidence="2" id="KW-1185">Reference proteome</keyword>
<name>A0AAD4K8A0_9MUSC</name>
<sequence>DEDDCVELMPPQLLRDESDGCIVKSSAPYLIPNSQTIITAHSSQFERMIQQPVTVPRTFSRRARALIQSKLSHIDAKQAFLNMGCLIRRVNSRPIPHERHLMILFRLFVLLDVKLFVRPEFNLPGYDPTPLMPRCRIECYFFEDRSDFIVSMAVLRSQLEELIERIPELVCNLRYCQDAFDMTRIPSVVSNYVRKNFNQILKDLIAEYCYQLIQHKTPITAMPYVPTE</sequence>
<organism evidence="1 2">
    <name type="scientific">Drosophila rubida</name>
    <dbReference type="NCBI Taxonomy" id="30044"/>
    <lineage>
        <taxon>Eukaryota</taxon>
        <taxon>Metazoa</taxon>
        <taxon>Ecdysozoa</taxon>
        <taxon>Arthropoda</taxon>
        <taxon>Hexapoda</taxon>
        <taxon>Insecta</taxon>
        <taxon>Pterygota</taxon>
        <taxon>Neoptera</taxon>
        <taxon>Endopterygota</taxon>
        <taxon>Diptera</taxon>
        <taxon>Brachycera</taxon>
        <taxon>Muscomorpha</taxon>
        <taxon>Ephydroidea</taxon>
        <taxon>Drosophilidae</taxon>
        <taxon>Drosophila</taxon>
    </lineage>
</organism>
<protein>
    <submittedName>
        <fullName evidence="1">Uncharacterized protein</fullName>
    </submittedName>
</protein>
<dbReference type="AlphaFoldDB" id="A0AAD4K8A0"/>
<dbReference type="Proteomes" id="UP001200034">
    <property type="component" value="Unassembled WGS sequence"/>
</dbReference>
<evidence type="ECO:0000313" key="1">
    <source>
        <dbReference type="EMBL" id="KAH8385031.1"/>
    </source>
</evidence>